<organism evidence="1 2">
    <name type="scientific">Agromyces binzhouensis</name>
    <dbReference type="NCBI Taxonomy" id="1817495"/>
    <lineage>
        <taxon>Bacteria</taxon>
        <taxon>Bacillati</taxon>
        <taxon>Actinomycetota</taxon>
        <taxon>Actinomycetes</taxon>
        <taxon>Micrococcales</taxon>
        <taxon>Microbacteriaceae</taxon>
        <taxon>Agromyces</taxon>
    </lineage>
</organism>
<evidence type="ECO:0000313" key="1">
    <source>
        <dbReference type="EMBL" id="RXZ48501.1"/>
    </source>
</evidence>
<gene>
    <name evidence="1" type="ORF">ESO86_06145</name>
</gene>
<dbReference type="RefSeq" id="WP_129234098.1">
    <property type="nucleotide sequence ID" value="NZ_SDPL01000079.1"/>
</dbReference>
<dbReference type="Proteomes" id="UP000292881">
    <property type="component" value="Unassembled WGS sequence"/>
</dbReference>
<sequence>MGERTVPIEDWWPRLSIAGKHAILADLAAPLDDGVRSEIVELIGRSAPERLSEREVDFIRTQTEFVD</sequence>
<reference evidence="1 2" key="1">
    <citation type="submission" date="2019-01" db="EMBL/GenBank/DDBJ databases">
        <authorList>
            <person name="Li J."/>
        </authorList>
    </citation>
    <scope>NUCLEOTIDE SEQUENCE [LARGE SCALE GENOMIC DNA]</scope>
    <source>
        <strain evidence="1 2">CGMCC 4.7180</strain>
    </source>
</reference>
<protein>
    <submittedName>
        <fullName evidence="1">Uncharacterized protein</fullName>
    </submittedName>
</protein>
<evidence type="ECO:0000313" key="2">
    <source>
        <dbReference type="Proteomes" id="UP000292881"/>
    </source>
</evidence>
<keyword evidence="2" id="KW-1185">Reference proteome</keyword>
<proteinExistence type="predicted"/>
<accession>A0A4Q2JK80</accession>
<name>A0A4Q2JK80_9MICO</name>
<comment type="caution">
    <text evidence="1">The sequence shown here is derived from an EMBL/GenBank/DDBJ whole genome shotgun (WGS) entry which is preliminary data.</text>
</comment>
<dbReference type="AlphaFoldDB" id="A0A4Q2JK80"/>
<dbReference type="OrthoDB" id="5083989at2"/>
<dbReference type="EMBL" id="SDPL01000079">
    <property type="protein sequence ID" value="RXZ48501.1"/>
    <property type="molecule type" value="Genomic_DNA"/>
</dbReference>